<evidence type="ECO:0000313" key="2">
    <source>
        <dbReference type="Proteomes" id="UP000827872"/>
    </source>
</evidence>
<name>A0ACB8EQC0_9SAUR</name>
<proteinExistence type="predicted"/>
<evidence type="ECO:0000313" key="1">
    <source>
        <dbReference type="EMBL" id="KAH7994595.1"/>
    </source>
</evidence>
<keyword evidence="2" id="KW-1185">Reference proteome</keyword>
<dbReference type="Proteomes" id="UP000827872">
    <property type="component" value="Linkage Group LG07"/>
</dbReference>
<protein>
    <submittedName>
        <fullName evidence="1">Uncharacterized protein</fullName>
    </submittedName>
</protein>
<comment type="caution">
    <text evidence="1">The sequence shown here is derived from an EMBL/GenBank/DDBJ whole genome shotgun (WGS) entry which is preliminary data.</text>
</comment>
<gene>
    <name evidence="1" type="ORF">K3G42_011175</name>
</gene>
<accession>A0ACB8EQC0</accession>
<sequence length="205" mass="22506">MESFQSRLDWGLQSYSPSSCAAIQKLSTCDRRLGSCGCQAAGPVQTESSTGSAGSNRIRYHAHVCVQASNFDSQGALQLQVKGTNIQENEYVKMGAYHTIELEPNRQSSPGMHSYGTVWCWKGIEQALHPAFSADAGWACGDAGRVGSIVRLPRLCEEQRSCDYMFQQAVKTDNKLLLENRFKILAGTPSSDIQYALKEALCTQQ</sequence>
<organism evidence="1 2">
    <name type="scientific">Sphaerodactylus townsendi</name>
    <dbReference type="NCBI Taxonomy" id="933632"/>
    <lineage>
        <taxon>Eukaryota</taxon>
        <taxon>Metazoa</taxon>
        <taxon>Chordata</taxon>
        <taxon>Craniata</taxon>
        <taxon>Vertebrata</taxon>
        <taxon>Euteleostomi</taxon>
        <taxon>Lepidosauria</taxon>
        <taxon>Squamata</taxon>
        <taxon>Bifurcata</taxon>
        <taxon>Gekkota</taxon>
        <taxon>Sphaerodactylidae</taxon>
        <taxon>Sphaerodactylus</taxon>
    </lineage>
</organism>
<reference evidence="1" key="1">
    <citation type="submission" date="2021-08" db="EMBL/GenBank/DDBJ databases">
        <title>The first chromosome-level gecko genome reveals the dynamic sex chromosomes of Neotropical dwarf geckos (Sphaerodactylidae: Sphaerodactylus).</title>
        <authorList>
            <person name="Pinto B.J."/>
            <person name="Keating S.E."/>
            <person name="Gamble T."/>
        </authorList>
    </citation>
    <scope>NUCLEOTIDE SEQUENCE</scope>
    <source>
        <strain evidence="1">TG3544</strain>
    </source>
</reference>
<dbReference type="EMBL" id="CM037620">
    <property type="protein sequence ID" value="KAH7994595.1"/>
    <property type="molecule type" value="Genomic_DNA"/>
</dbReference>